<evidence type="ECO:0000256" key="7">
    <source>
        <dbReference type="HAMAP-Rule" id="MF_00631"/>
    </source>
</evidence>
<evidence type="ECO:0000313" key="10">
    <source>
        <dbReference type="Proteomes" id="UP000321571"/>
    </source>
</evidence>
<dbReference type="EMBL" id="VDUX01000007">
    <property type="protein sequence ID" value="TXL57544.1"/>
    <property type="molecule type" value="Genomic_DNA"/>
</dbReference>
<evidence type="ECO:0000256" key="6">
    <source>
        <dbReference type="ARBA" id="ARBA00023306"/>
    </source>
</evidence>
<keyword evidence="2 7" id="KW-0132">Cell division</keyword>
<name>A0A5C8NGS3_9ACTN</name>
<evidence type="ECO:0000256" key="2">
    <source>
        <dbReference type="ARBA" id="ARBA00022618"/>
    </source>
</evidence>
<keyword evidence="1 7" id="KW-1003">Cell membrane</keyword>
<sequence>MTVADRTRPEPPPGGPQKVGNRWAGPAMIASAVIGLVWIVVFYVINGTDTDIPVYSDLGQWNIVIGMGFIMAAFGFAMKWE</sequence>
<reference evidence="9 10" key="1">
    <citation type="submission" date="2019-06" db="EMBL/GenBank/DDBJ databases">
        <title>Aeromicrobium sp. nov., isolated from a maize field.</title>
        <authorList>
            <person name="Lin S.-Y."/>
            <person name="Tsai C.-F."/>
            <person name="Young C.-C."/>
        </authorList>
    </citation>
    <scope>NUCLEOTIDE SEQUENCE [LARGE SCALE GENOMIC DNA]</scope>
    <source>
        <strain evidence="9 10">CC-CFT486</strain>
    </source>
</reference>
<feature type="transmembrane region" description="Helical" evidence="7">
    <location>
        <begin position="27"/>
        <end position="46"/>
    </location>
</feature>
<dbReference type="OrthoDB" id="5189646at2"/>
<feature type="transmembrane region" description="Helical" evidence="7">
    <location>
        <begin position="58"/>
        <end position="78"/>
    </location>
</feature>
<dbReference type="Proteomes" id="UP000321571">
    <property type="component" value="Unassembled WGS sequence"/>
</dbReference>
<evidence type="ECO:0000256" key="4">
    <source>
        <dbReference type="ARBA" id="ARBA00022989"/>
    </source>
</evidence>
<organism evidence="9 10">
    <name type="scientific">Aeromicrobium terrae</name>
    <dbReference type="NCBI Taxonomy" id="2498846"/>
    <lineage>
        <taxon>Bacteria</taxon>
        <taxon>Bacillati</taxon>
        <taxon>Actinomycetota</taxon>
        <taxon>Actinomycetes</taxon>
        <taxon>Propionibacteriales</taxon>
        <taxon>Nocardioidaceae</taxon>
        <taxon>Aeromicrobium</taxon>
    </lineage>
</organism>
<evidence type="ECO:0000256" key="3">
    <source>
        <dbReference type="ARBA" id="ARBA00022692"/>
    </source>
</evidence>
<evidence type="ECO:0000313" key="9">
    <source>
        <dbReference type="EMBL" id="TXL57544.1"/>
    </source>
</evidence>
<keyword evidence="3 7" id="KW-0812">Transmembrane</keyword>
<keyword evidence="4 7" id="KW-1133">Transmembrane helix</keyword>
<dbReference type="Pfam" id="PF06781">
    <property type="entry name" value="CrgA"/>
    <property type="match status" value="1"/>
</dbReference>
<comment type="caution">
    <text evidence="9">The sequence shown here is derived from an EMBL/GenBank/DDBJ whole genome shotgun (WGS) entry which is preliminary data.</text>
</comment>
<accession>A0A5C8NGS3</accession>
<keyword evidence="5 7" id="KW-0472">Membrane</keyword>
<keyword evidence="10" id="KW-1185">Reference proteome</keyword>
<evidence type="ECO:0000256" key="1">
    <source>
        <dbReference type="ARBA" id="ARBA00022475"/>
    </source>
</evidence>
<dbReference type="AlphaFoldDB" id="A0A5C8NGS3"/>
<dbReference type="HAMAP" id="MF_00631">
    <property type="entry name" value="CrgA"/>
    <property type="match status" value="1"/>
</dbReference>
<evidence type="ECO:0000256" key="8">
    <source>
        <dbReference type="SAM" id="MobiDB-lite"/>
    </source>
</evidence>
<comment type="similarity">
    <text evidence="7">Belongs to the CrgA family.</text>
</comment>
<dbReference type="GO" id="GO:0005886">
    <property type="term" value="C:plasma membrane"/>
    <property type="evidence" value="ECO:0007669"/>
    <property type="project" value="UniProtKB-SubCell"/>
</dbReference>
<dbReference type="InterPro" id="IPR009619">
    <property type="entry name" value="CrgA"/>
</dbReference>
<comment type="function">
    <text evidence="7">Involved in cell division.</text>
</comment>
<keyword evidence="6 7" id="KW-0131">Cell cycle</keyword>
<protein>
    <recommendedName>
        <fullName evidence="7">Cell division protein CrgA</fullName>
    </recommendedName>
</protein>
<dbReference type="GO" id="GO:0051301">
    <property type="term" value="P:cell division"/>
    <property type="evidence" value="ECO:0007669"/>
    <property type="project" value="UniProtKB-UniRule"/>
</dbReference>
<evidence type="ECO:0000256" key="5">
    <source>
        <dbReference type="ARBA" id="ARBA00023136"/>
    </source>
</evidence>
<proteinExistence type="inferred from homology"/>
<comment type="subcellular location">
    <subcellularLocation>
        <location evidence="7">Cell membrane</location>
        <topology evidence="7">Multi-pass membrane protein</topology>
    </subcellularLocation>
</comment>
<feature type="region of interest" description="Disordered" evidence="8">
    <location>
        <begin position="1"/>
        <end position="20"/>
    </location>
</feature>
<gene>
    <name evidence="7" type="primary">crgA</name>
    <name evidence="9" type="ORF">FHP06_13710</name>
</gene>